<dbReference type="EMBL" id="JANIIC010000082">
    <property type="protein sequence ID" value="MCQ8835557.1"/>
    <property type="molecule type" value="Genomic_DNA"/>
</dbReference>
<dbReference type="AlphaFoldDB" id="A0A9X2RYP5"/>
<comment type="caution">
    <text evidence="2">The sequence shown here is derived from an EMBL/GenBank/DDBJ whole genome shotgun (WGS) entry which is preliminary data.</text>
</comment>
<accession>A0A9X2RYP5</accession>
<evidence type="ECO:0000313" key="3">
    <source>
        <dbReference type="Proteomes" id="UP001142400"/>
    </source>
</evidence>
<dbReference type="SUPFAM" id="SSF48498">
    <property type="entry name" value="Tetracyclin repressor-like, C-terminal domain"/>
    <property type="match status" value="1"/>
</dbReference>
<organism evidence="2 3">
    <name type="scientific">Streptomyces malaysiensis subsp. samsunensis</name>
    <dbReference type="NCBI Taxonomy" id="459658"/>
    <lineage>
        <taxon>Bacteria</taxon>
        <taxon>Bacillati</taxon>
        <taxon>Actinomycetota</taxon>
        <taxon>Actinomycetes</taxon>
        <taxon>Kitasatosporales</taxon>
        <taxon>Streptomycetaceae</taxon>
        <taxon>Streptomyces</taxon>
        <taxon>Streptomyces violaceusniger group</taxon>
    </lineage>
</organism>
<proteinExistence type="predicted"/>
<reference evidence="2" key="1">
    <citation type="submission" date="2022-06" db="EMBL/GenBank/DDBJ databases">
        <title>WGS of actinobacteria.</title>
        <authorList>
            <person name="Thawai C."/>
        </authorList>
    </citation>
    <scope>NUCLEOTIDE SEQUENCE</scope>
    <source>
        <strain evidence="2">DSM 42010</strain>
    </source>
</reference>
<feature type="compositionally biased region" description="Polar residues" evidence="1">
    <location>
        <begin position="159"/>
        <end position="168"/>
    </location>
</feature>
<dbReference type="Proteomes" id="UP001142400">
    <property type="component" value="Unassembled WGS sequence"/>
</dbReference>
<protein>
    <submittedName>
        <fullName evidence="2">Uncharacterized protein</fullName>
    </submittedName>
</protein>
<feature type="region of interest" description="Disordered" evidence="1">
    <location>
        <begin position="153"/>
        <end position="176"/>
    </location>
</feature>
<name>A0A9X2RYP5_STRMQ</name>
<dbReference type="InterPro" id="IPR036271">
    <property type="entry name" value="Tet_transcr_reg_TetR-rel_C_sf"/>
</dbReference>
<sequence length="176" mass="18923">MRALAKQAETSWVQIASGGAEVLCMVQAVTALATPTGLAFTRALYAAGGSSELAHTVTAVMDLRIEMMRARLATAHESEAYASIDPYLFTELVGAPVQMYEMHGHMLPAGQDVAEAFYRIIDAAYERRSVAVISNIHLSGFDSIMPKTLATATCTTHTSSRPRATHTASPKPLPER</sequence>
<keyword evidence="3" id="KW-1185">Reference proteome</keyword>
<evidence type="ECO:0000313" key="2">
    <source>
        <dbReference type="EMBL" id="MCQ8835557.1"/>
    </source>
</evidence>
<evidence type="ECO:0000256" key="1">
    <source>
        <dbReference type="SAM" id="MobiDB-lite"/>
    </source>
</evidence>
<gene>
    <name evidence="2" type="ORF">NQU54_42735</name>
</gene>